<evidence type="ECO:0000256" key="6">
    <source>
        <dbReference type="ARBA" id="ARBA00023002"/>
    </source>
</evidence>
<keyword evidence="13" id="KW-1185">Reference proteome</keyword>
<evidence type="ECO:0000256" key="5">
    <source>
        <dbReference type="ARBA" id="ARBA00022723"/>
    </source>
</evidence>
<dbReference type="PROSITE" id="PS01087">
    <property type="entry name" value="RADICAL_ACTIVATING"/>
    <property type="match status" value="1"/>
</dbReference>
<keyword evidence="5" id="KW-0479">Metal-binding</keyword>
<gene>
    <name evidence="12" type="ORF">OCV77_01540</name>
</gene>
<proteinExistence type="inferred from homology"/>
<dbReference type="InterPro" id="IPR058240">
    <property type="entry name" value="rSAM_sf"/>
</dbReference>
<dbReference type="NCBIfam" id="TIGR02494">
    <property type="entry name" value="PFLE_PFLC"/>
    <property type="match status" value="1"/>
</dbReference>
<protein>
    <submittedName>
        <fullName evidence="12">Glycyl-radical enzyme activating protein</fullName>
    </submittedName>
</protein>
<dbReference type="SFLD" id="SFLDG01118">
    <property type="entry name" value="activating_enzymes__group_2"/>
    <property type="match status" value="1"/>
</dbReference>
<evidence type="ECO:0000313" key="13">
    <source>
        <dbReference type="Proteomes" id="UP001652432"/>
    </source>
</evidence>
<dbReference type="InterPro" id="IPR007197">
    <property type="entry name" value="rSAM"/>
</dbReference>
<evidence type="ECO:0000256" key="7">
    <source>
        <dbReference type="ARBA" id="ARBA00023004"/>
    </source>
</evidence>
<dbReference type="InterPro" id="IPR040074">
    <property type="entry name" value="BssD/PflA/YjjW"/>
</dbReference>
<keyword evidence="3" id="KW-0004">4Fe-4S</keyword>
<keyword evidence="7" id="KW-0408">Iron</keyword>
<dbReference type="Pfam" id="PF04055">
    <property type="entry name" value="Radical_SAM"/>
    <property type="match status" value="1"/>
</dbReference>
<comment type="similarity">
    <text evidence="2">Belongs to the organic radical-activating enzymes family.</text>
</comment>
<name>A0ABT2SZU5_9FIRM</name>
<comment type="caution">
    <text evidence="12">The sequence shown here is derived from an EMBL/GenBank/DDBJ whole genome shotgun (WGS) entry which is preliminary data.</text>
</comment>
<dbReference type="InterPro" id="IPR017900">
    <property type="entry name" value="4Fe4S_Fe_S_CS"/>
</dbReference>
<evidence type="ECO:0000313" key="12">
    <source>
        <dbReference type="EMBL" id="MCU6743201.1"/>
    </source>
</evidence>
<dbReference type="SUPFAM" id="SSF102114">
    <property type="entry name" value="Radical SAM enzymes"/>
    <property type="match status" value="1"/>
</dbReference>
<keyword evidence="8" id="KW-0411">Iron-sulfur</keyword>
<dbReference type="Proteomes" id="UP001652432">
    <property type="component" value="Unassembled WGS sequence"/>
</dbReference>
<dbReference type="PROSITE" id="PS00198">
    <property type="entry name" value="4FE4S_FER_1"/>
    <property type="match status" value="1"/>
</dbReference>
<organism evidence="12 13">
    <name type="scientific">Suilimivivens aceti</name>
    <dbReference type="NCBI Taxonomy" id="2981774"/>
    <lineage>
        <taxon>Bacteria</taxon>
        <taxon>Bacillati</taxon>
        <taxon>Bacillota</taxon>
        <taxon>Clostridia</taxon>
        <taxon>Lachnospirales</taxon>
        <taxon>Lachnospiraceae</taxon>
        <taxon>Suilimivivens</taxon>
    </lineage>
</organism>
<dbReference type="PIRSF" id="PIRSF000371">
    <property type="entry name" value="PFL_act_enz"/>
    <property type="match status" value="1"/>
</dbReference>
<evidence type="ECO:0000259" key="10">
    <source>
        <dbReference type="PROSITE" id="PS51379"/>
    </source>
</evidence>
<evidence type="ECO:0000256" key="4">
    <source>
        <dbReference type="ARBA" id="ARBA00022691"/>
    </source>
</evidence>
<accession>A0ABT2SZU5</accession>
<feature type="domain" description="Radical SAM core" evidence="11">
    <location>
        <begin position="13"/>
        <end position="291"/>
    </location>
</feature>
<dbReference type="RefSeq" id="WP_262572677.1">
    <property type="nucleotide sequence ID" value="NZ_JAOQKJ010000001.1"/>
</dbReference>
<comment type="catalytic activity">
    <reaction evidence="9">
        <text>glycyl-[protein] + reduced [flavodoxin] + S-adenosyl-L-methionine = glycin-2-yl radical-[protein] + semiquinone [flavodoxin] + 5'-deoxyadenosine + L-methionine + H(+)</text>
        <dbReference type="Rhea" id="RHEA:61976"/>
        <dbReference type="Rhea" id="RHEA-COMP:10622"/>
        <dbReference type="Rhea" id="RHEA-COMP:14480"/>
        <dbReference type="Rhea" id="RHEA-COMP:15993"/>
        <dbReference type="Rhea" id="RHEA-COMP:15994"/>
        <dbReference type="ChEBI" id="CHEBI:15378"/>
        <dbReference type="ChEBI" id="CHEBI:17319"/>
        <dbReference type="ChEBI" id="CHEBI:29947"/>
        <dbReference type="ChEBI" id="CHEBI:32722"/>
        <dbReference type="ChEBI" id="CHEBI:57618"/>
        <dbReference type="ChEBI" id="CHEBI:57844"/>
        <dbReference type="ChEBI" id="CHEBI:59789"/>
        <dbReference type="ChEBI" id="CHEBI:140311"/>
    </reaction>
</comment>
<evidence type="ECO:0000256" key="2">
    <source>
        <dbReference type="ARBA" id="ARBA00009777"/>
    </source>
</evidence>
<dbReference type="PROSITE" id="PS51918">
    <property type="entry name" value="RADICAL_SAM"/>
    <property type="match status" value="1"/>
</dbReference>
<evidence type="ECO:0000256" key="1">
    <source>
        <dbReference type="ARBA" id="ARBA00001966"/>
    </source>
</evidence>
<dbReference type="InterPro" id="IPR001989">
    <property type="entry name" value="Radical_activat_CS"/>
</dbReference>
<dbReference type="InterPro" id="IPR017896">
    <property type="entry name" value="4Fe4S_Fe-S-bd"/>
</dbReference>
<dbReference type="EMBL" id="JAOQKJ010000001">
    <property type="protein sequence ID" value="MCU6743201.1"/>
    <property type="molecule type" value="Genomic_DNA"/>
</dbReference>
<dbReference type="SFLD" id="SFLDS00029">
    <property type="entry name" value="Radical_SAM"/>
    <property type="match status" value="1"/>
</dbReference>
<evidence type="ECO:0000259" key="11">
    <source>
        <dbReference type="PROSITE" id="PS51918"/>
    </source>
</evidence>
<reference evidence="12 13" key="1">
    <citation type="journal article" date="2021" name="ISME Commun">
        <title>Automated analysis of genomic sequences facilitates high-throughput and comprehensive description of bacteria.</title>
        <authorList>
            <person name="Hitch T.C.A."/>
        </authorList>
    </citation>
    <scope>NUCLEOTIDE SEQUENCE [LARGE SCALE GENOMIC DNA]</scope>
    <source>
        <strain evidence="12 13">Sanger_18</strain>
    </source>
</reference>
<dbReference type="InterPro" id="IPR034457">
    <property type="entry name" value="Organic_radical-activating"/>
</dbReference>
<keyword evidence="4" id="KW-0949">S-adenosyl-L-methionine</keyword>
<dbReference type="Gene3D" id="3.80.30.10">
    <property type="entry name" value="pyruvate-formate lyase- activating enzyme"/>
    <property type="match status" value="1"/>
</dbReference>
<dbReference type="Gene3D" id="3.30.70.20">
    <property type="match status" value="1"/>
</dbReference>
<feature type="domain" description="4Fe-4S ferredoxin-type" evidence="10">
    <location>
        <begin position="44"/>
        <end position="73"/>
    </location>
</feature>
<comment type="cofactor">
    <cofactor evidence="1">
        <name>[4Fe-4S] cluster</name>
        <dbReference type="ChEBI" id="CHEBI:49883"/>
    </cofactor>
</comment>
<dbReference type="PANTHER" id="PTHR30352">
    <property type="entry name" value="PYRUVATE FORMATE-LYASE-ACTIVATING ENZYME"/>
    <property type="match status" value="1"/>
</dbReference>
<keyword evidence="6" id="KW-0560">Oxidoreductase</keyword>
<sequence>MGIIFDIQKFCLHDGPGIRTTVFLKGCNIRCLWCHNPESFQKQPELSYTASNCIGCERCTTVCPVHAHSFDENGHHIDRSLCTACGTCVQECLTNALKIFGMERSVQDILSEVVKDRPYFEQSGGGITISGGEPTTQYDFLLELLTEAKKENLHICLETNGIVAPARFRELTRYVDLFLLDYKATGAGLHRRLTGVDNHLMLENLAYMNEIHHPLILRCPIIPGCNDTEEHFSAIRHLQESYSCIQSCEIMPYHSLGSSKWEQLGRDYSLSDLPDASMEQKAFWNYAASNPSMC</sequence>
<dbReference type="InterPro" id="IPR012839">
    <property type="entry name" value="Organic_radical_activase"/>
</dbReference>
<feature type="domain" description="4Fe-4S ferredoxin-type" evidence="10">
    <location>
        <begin position="76"/>
        <end position="102"/>
    </location>
</feature>
<dbReference type="PROSITE" id="PS51379">
    <property type="entry name" value="4FE4S_FER_2"/>
    <property type="match status" value="2"/>
</dbReference>
<dbReference type="Pfam" id="PF00037">
    <property type="entry name" value="Fer4"/>
    <property type="match status" value="2"/>
</dbReference>
<dbReference type="SUPFAM" id="SSF54862">
    <property type="entry name" value="4Fe-4S ferredoxins"/>
    <property type="match status" value="1"/>
</dbReference>
<dbReference type="PANTHER" id="PTHR30352:SF4">
    <property type="entry name" value="PYRUVATE FORMATE-LYASE 2-ACTIVATING ENZYME"/>
    <property type="match status" value="1"/>
</dbReference>
<evidence type="ECO:0000256" key="8">
    <source>
        <dbReference type="ARBA" id="ARBA00023014"/>
    </source>
</evidence>
<dbReference type="SFLD" id="SFLDG01066">
    <property type="entry name" value="organic_radical-activating_enz"/>
    <property type="match status" value="1"/>
</dbReference>
<evidence type="ECO:0000256" key="3">
    <source>
        <dbReference type="ARBA" id="ARBA00022485"/>
    </source>
</evidence>
<evidence type="ECO:0000256" key="9">
    <source>
        <dbReference type="ARBA" id="ARBA00047365"/>
    </source>
</evidence>